<name>A0ABS2D3W4_9SPHN</name>
<evidence type="ECO:0000313" key="1">
    <source>
        <dbReference type="EMBL" id="MBM6575620.1"/>
    </source>
</evidence>
<evidence type="ECO:0008006" key="3">
    <source>
        <dbReference type="Google" id="ProtNLM"/>
    </source>
</evidence>
<accession>A0ABS2D3W4</accession>
<organism evidence="1 2">
    <name type="scientific">Sphingomonas longa</name>
    <dbReference type="NCBI Taxonomy" id="2778730"/>
    <lineage>
        <taxon>Bacteria</taxon>
        <taxon>Pseudomonadati</taxon>
        <taxon>Pseudomonadota</taxon>
        <taxon>Alphaproteobacteria</taxon>
        <taxon>Sphingomonadales</taxon>
        <taxon>Sphingomonadaceae</taxon>
        <taxon>Sphingomonas</taxon>
    </lineage>
</organism>
<comment type="caution">
    <text evidence="1">The sequence shown here is derived from an EMBL/GenBank/DDBJ whole genome shotgun (WGS) entry which is preliminary data.</text>
</comment>
<dbReference type="Proteomes" id="UP000763641">
    <property type="component" value="Unassembled WGS sequence"/>
</dbReference>
<dbReference type="EMBL" id="JAFEMC010000001">
    <property type="protein sequence ID" value="MBM6575620.1"/>
    <property type="molecule type" value="Genomic_DNA"/>
</dbReference>
<protein>
    <recommendedName>
        <fullName evidence="3">DUF2059 domain-containing protein</fullName>
    </recommendedName>
</protein>
<evidence type="ECO:0000313" key="2">
    <source>
        <dbReference type="Proteomes" id="UP000763641"/>
    </source>
</evidence>
<dbReference type="RefSeq" id="WP_204195430.1">
    <property type="nucleotide sequence ID" value="NZ_JAFEMC010000001.1"/>
</dbReference>
<gene>
    <name evidence="1" type="ORF">ILT43_04495</name>
</gene>
<keyword evidence="2" id="KW-1185">Reference proteome</keyword>
<sequence length="147" mass="15736">MLLALLLQVAAPGAALSEAETLGRRLAETGTLATMIPMLVESDLNELAGETPDLSAAERTRLFAIGHEEGARGREKLIVALGRAYAAKLSLADLRVLVRNAEMPATQRLRQATPAAIAQAMQTLGEMDLKKTVAARLCKDTGKRCER</sequence>
<reference evidence="1 2" key="1">
    <citation type="submission" date="2020-12" db="EMBL/GenBank/DDBJ databases">
        <title>Sphingomonas sp.</title>
        <authorList>
            <person name="Kim M.K."/>
        </authorList>
    </citation>
    <scope>NUCLEOTIDE SEQUENCE [LARGE SCALE GENOMIC DNA]</scope>
    <source>
        <strain evidence="1 2">BT552</strain>
    </source>
</reference>
<proteinExistence type="predicted"/>